<reference evidence="1" key="1">
    <citation type="submission" date="2021-06" db="EMBL/GenBank/DDBJ databases">
        <authorList>
            <person name="Kallberg Y."/>
            <person name="Tangrot J."/>
            <person name="Rosling A."/>
        </authorList>
    </citation>
    <scope>NUCLEOTIDE SEQUENCE</scope>
    <source>
        <strain evidence="1">CL356</strain>
    </source>
</reference>
<name>A0ACA9KGN2_9GLOM</name>
<keyword evidence="2" id="KW-1185">Reference proteome</keyword>
<comment type="caution">
    <text evidence="1">The sequence shown here is derived from an EMBL/GenBank/DDBJ whole genome shotgun (WGS) entry which is preliminary data.</text>
</comment>
<organism evidence="1 2">
    <name type="scientific">Acaulospora colombiana</name>
    <dbReference type="NCBI Taxonomy" id="27376"/>
    <lineage>
        <taxon>Eukaryota</taxon>
        <taxon>Fungi</taxon>
        <taxon>Fungi incertae sedis</taxon>
        <taxon>Mucoromycota</taxon>
        <taxon>Glomeromycotina</taxon>
        <taxon>Glomeromycetes</taxon>
        <taxon>Diversisporales</taxon>
        <taxon>Acaulosporaceae</taxon>
        <taxon>Acaulospora</taxon>
    </lineage>
</organism>
<gene>
    <name evidence="1" type="ORF">ACOLOM_LOCUS1518</name>
</gene>
<dbReference type="Proteomes" id="UP000789525">
    <property type="component" value="Unassembled WGS sequence"/>
</dbReference>
<accession>A0ACA9KGN2</accession>
<dbReference type="EMBL" id="CAJVPT010001809">
    <property type="protein sequence ID" value="CAG8469296.1"/>
    <property type="molecule type" value="Genomic_DNA"/>
</dbReference>
<proteinExistence type="predicted"/>
<sequence>MTSVKKLLTDLHVKYIQSLDTKKDDLEYWLTEHLRLSGVYWGLTALDLMKNLDALHREEVVKYVISCQHDNGGFGGHVGHDPHLTHTLYAVQILAIEDALDAVNAEKIVECKQDESFWLT</sequence>
<protein>
    <submittedName>
        <fullName evidence="1">15853_t:CDS:1</fullName>
    </submittedName>
</protein>
<evidence type="ECO:0000313" key="1">
    <source>
        <dbReference type="EMBL" id="CAG8469296.1"/>
    </source>
</evidence>
<evidence type="ECO:0000313" key="2">
    <source>
        <dbReference type="Proteomes" id="UP000789525"/>
    </source>
</evidence>